<dbReference type="InterPro" id="IPR036866">
    <property type="entry name" value="RibonucZ/Hydroxyglut_hydro"/>
</dbReference>
<dbReference type="SMART" id="SM00849">
    <property type="entry name" value="Lactamase_B"/>
    <property type="match status" value="1"/>
</dbReference>
<dbReference type="SUPFAM" id="SSF56281">
    <property type="entry name" value="Metallo-hydrolase/oxidoreductase"/>
    <property type="match status" value="1"/>
</dbReference>
<sequence>MLPAKFPAQRNSFPKVVEKSVSGGRMSRLRVCILFLAVTIHCFGQAANGKLQIHHIDMGQGDAALLISPGGETVLFDAGEDIAQRKQCNVIVDYLDQAGVREIDYIFVSHYHSDHIGCIPAVLSRFPLKNTAYDRGKTYTTPTFKKYVAAVNSHRKAASVGDVIRLDEGTGHEVAITVEALNGQYPGGKVNARDENDVSLIALVVFGNFHEEIGGDLSGAKTGNYVDVETGASTSIGPLDVYKVHHHCSSHSSNATWMSTTQPTVAIISTGDGNKYKHPAADCIQRLSQANVTRNYWTETGNGKKPGAKDVIGGDILIEVPANSRTFTVSHNDGIKDTYRIKAEPAATQPTEDLTSPTEENLIRYAWSVRSHYYYDLDCSAVKRISKANLQTGANPPLDKEHFDCSGK</sequence>
<keyword evidence="2" id="KW-0378">Hydrolase</keyword>
<feature type="domain" description="Metallo-beta-lactamase" evidence="1">
    <location>
        <begin position="60"/>
        <end position="315"/>
    </location>
</feature>
<keyword evidence="3" id="KW-1185">Reference proteome</keyword>
<name>A0A5B9E5N6_9BACT</name>
<dbReference type="InterPro" id="IPR001279">
    <property type="entry name" value="Metallo-B-lactamas"/>
</dbReference>
<dbReference type="GO" id="GO:0016787">
    <property type="term" value="F:hydrolase activity"/>
    <property type="evidence" value="ECO:0007669"/>
    <property type="project" value="UniProtKB-KW"/>
</dbReference>
<dbReference type="Gene3D" id="3.60.15.10">
    <property type="entry name" value="Ribonuclease Z/Hydroxyacylglutathione hydrolase-like"/>
    <property type="match status" value="1"/>
</dbReference>
<dbReference type="InterPro" id="IPR052159">
    <property type="entry name" value="Competence_DNA_uptake"/>
</dbReference>
<dbReference type="OrthoDB" id="9761531at2"/>
<dbReference type="AlphaFoldDB" id="A0A5B9E5N6"/>
<dbReference type="KEGG" id="talb:FTW19_06005"/>
<proteinExistence type="predicted"/>
<dbReference type="Proteomes" id="UP000321820">
    <property type="component" value="Chromosome"/>
</dbReference>
<evidence type="ECO:0000313" key="2">
    <source>
        <dbReference type="EMBL" id="QEE27593.1"/>
    </source>
</evidence>
<dbReference type="PANTHER" id="PTHR30619">
    <property type="entry name" value="DNA INTERNALIZATION/COMPETENCE PROTEIN COMEC/REC2"/>
    <property type="match status" value="1"/>
</dbReference>
<dbReference type="EMBL" id="CP042806">
    <property type="protein sequence ID" value="QEE27593.1"/>
    <property type="molecule type" value="Genomic_DNA"/>
</dbReference>
<reference evidence="2 3" key="1">
    <citation type="submission" date="2019-08" db="EMBL/GenBank/DDBJ databases">
        <title>Complete genome sequence of Terriglobus albidus strain ORNL.</title>
        <authorList>
            <person name="Podar M."/>
        </authorList>
    </citation>
    <scope>NUCLEOTIDE SEQUENCE [LARGE SCALE GENOMIC DNA]</scope>
    <source>
        <strain evidence="2 3">ORNL</strain>
    </source>
</reference>
<dbReference type="Pfam" id="PF00753">
    <property type="entry name" value="Lactamase_B"/>
    <property type="match status" value="1"/>
</dbReference>
<evidence type="ECO:0000313" key="3">
    <source>
        <dbReference type="Proteomes" id="UP000321820"/>
    </source>
</evidence>
<evidence type="ECO:0000259" key="1">
    <source>
        <dbReference type="SMART" id="SM00849"/>
    </source>
</evidence>
<accession>A0A5B9E5N6</accession>
<protein>
    <submittedName>
        <fullName evidence="2">MBL fold metallo-hydrolase</fullName>
    </submittedName>
</protein>
<dbReference type="CDD" id="cd07731">
    <property type="entry name" value="ComA-like_MBL-fold"/>
    <property type="match status" value="1"/>
</dbReference>
<dbReference type="InterPro" id="IPR035681">
    <property type="entry name" value="ComA-like_MBL"/>
</dbReference>
<gene>
    <name evidence="2" type="ORF">FTW19_06005</name>
</gene>
<organism evidence="2 3">
    <name type="scientific">Terriglobus albidus</name>
    <dbReference type="NCBI Taxonomy" id="1592106"/>
    <lineage>
        <taxon>Bacteria</taxon>
        <taxon>Pseudomonadati</taxon>
        <taxon>Acidobacteriota</taxon>
        <taxon>Terriglobia</taxon>
        <taxon>Terriglobales</taxon>
        <taxon>Acidobacteriaceae</taxon>
        <taxon>Terriglobus</taxon>
    </lineage>
</organism>
<dbReference type="PANTHER" id="PTHR30619:SF1">
    <property type="entry name" value="RECOMBINATION PROTEIN 2"/>
    <property type="match status" value="1"/>
</dbReference>